<reference evidence="4" key="1">
    <citation type="submission" date="2021-04" db="EMBL/GenBank/DDBJ databases">
        <title>Biosynthetic gene clusters of Dactylosporangioum roseum.</title>
        <authorList>
            <person name="Hartkoorn R.C."/>
            <person name="Beaudoing E."/>
            <person name="Hot D."/>
            <person name="Moureu S."/>
        </authorList>
    </citation>
    <scope>NUCLEOTIDE SEQUENCE</scope>
    <source>
        <strain evidence="4">NRRL B-16295</strain>
    </source>
</reference>
<gene>
    <name evidence="4" type="ORF">Drose_29030</name>
</gene>
<evidence type="ECO:0000256" key="2">
    <source>
        <dbReference type="SAM" id="MobiDB-lite"/>
    </source>
</evidence>
<evidence type="ECO:0000256" key="1">
    <source>
        <dbReference type="ARBA" id="ARBA00006817"/>
    </source>
</evidence>
<dbReference type="SUPFAM" id="SSF55961">
    <property type="entry name" value="Bet v1-like"/>
    <property type="match status" value="1"/>
</dbReference>
<dbReference type="Gene3D" id="3.30.530.20">
    <property type="match status" value="1"/>
</dbReference>
<dbReference type="RefSeq" id="WP_260724515.1">
    <property type="nucleotide sequence ID" value="NZ_BAAABS010000060.1"/>
</dbReference>
<name>A0ABY5Z2R1_9ACTN</name>
<proteinExistence type="inferred from homology"/>
<accession>A0ABY5Z2R1</accession>
<evidence type="ECO:0000313" key="4">
    <source>
        <dbReference type="EMBL" id="UWZ35172.1"/>
    </source>
</evidence>
<dbReference type="Pfam" id="PF08327">
    <property type="entry name" value="AHSA1"/>
    <property type="match status" value="1"/>
</dbReference>
<evidence type="ECO:0000259" key="3">
    <source>
        <dbReference type="Pfam" id="PF08327"/>
    </source>
</evidence>
<protein>
    <submittedName>
        <fullName evidence="4">SRPBCC domain-containing protein</fullName>
    </submittedName>
</protein>
<dbReference type="InterPro" id="IPR023393">
    <property type="entry name" value="START-like_dom_sf"/>
</dbReference>
<keyword evidence="5" id="KW-1185">Reference proteome</keyword>
<dbReference type="EMBL" id="CP073721">
    <property type="protein sequence ID" value="UWZ35172.1"/>
    <property type="molecule type" value="Genomic_DNA"/>
</dbReference>
<comment type="similarity">
    <text evidence="1">Belongs to the AHA1 family.</text>
</comment>
<organism evidence="4 5">
    <name type="scientific">Dactylosporangium roseum</name>
    <dbReference type="NCBI Taxonomy" id="47989"/>
    <lineage>
        <taxon>Bacteria</taxon>
        <taxon>Bacillati</taxon>
        <taxon>Actinomycetota</taxon>
        <taxon>Actinomycetes</taxon>
        <taxon>Micromonosporales</taxon>
        <taxon>Micromonosporaceae</taxon>
        <taxon>Dactylosporangium</taxon>
    </lineage>
</organism>
<feature type="domain" description="Activator of Hsp90 ATPase homologue 1/2-like C-terminal" evidence="3">
    <location>
        <begin position="30"/>
        <end position="149"/>
    </location>
</feature>
<sequence>MTAHEPSTDQPTPSTPGHPFELTHDITLAATPDQVWDAIATGPGIDSWFMGRNEVEPREGGTASMTMFGNTEGATITAWEPGRRFAYRGTPGEDGAYMAFEYLIEGRDGGSTALRLVHSGILTGDWESEYDALKNGNPLYLRSLAQYVEHFPGRIAVPVTVFGGQLPDQETVWAKLTPALGLSEPVSEGDKVHFTLDGERIEGVVDTMLEPSFLGVRTDDALLRFVGRGGVVVTGHHVFAEADPAKAEQTWSEWLAKAMA</sequence>
<dbReference type="Proteomes" id="UP001058271">
    <property type="component" value="Chromosome"/>
</dbReference>
<feature type="region of interest" description="Disordered" evidence="2">
    <location>
        <begin position="1"/>
        <end position="21"/>
    </location>
</feature>
<dbReference type="CDD" id="cd07814">
    <property type="entry name" value="SRPBCC_CalC_Aha1-like"/>
    <property type="match status" value="1"/>
</dbReference>
<dbReference type="InterPro" id="IPR013538">
    <property type="entry name" value="ASHA1/2-like_C"/>
</dbReference>
<evidence type="ECO:0000313" key="5">
    <source>
        <dbReference type="Proteomes" id="UP001058271"/>
    </source>
</evidence>